<evidence type="ECO:0000256" key="1">
    <source>
        <dbReference type="SAM" id="MobiDB-lite"/>
    </source>
</evidence>
<feature type="compositionally biased region" description="Polar residues" evidence="1">
    <location>
        <begin position="73"/>
        <end position="82"/>
    </location>
</feature>
<dbReference type="Proteomes" id="UP001314181">
    <property type="component" value="Unassembled WGS sequence"/>
</dbReference>
<feature type="region of interest" description="Disordered" evidence="1">
    <location>
        <begin position="1"/>
        <end position="24"/>
    </location>
</feature>
<feature type="compositionally biased region" description="Low complexity" evidence="1">
    <location>
        <begin position="88"/>
        <end position="101"/>
    </location>
</feature>
<organism evidence="2 3">
    <name type="scientific">Candidatus Xenohaliotis californiensis</name>
    <dbReference type="NCBI Taxonomy" id="84677"/>
    <lineage>
        <taxon>Bacteria</taxon>
        <taxon>Pseudomonadati</taxon>
        <taxon>Pseudomonadota</taxon>
        <taxon>Alphaproteobacteria</taxon>
        <taxon>Rickettsiales</taxon>
        <taxon>Anaplasmataceae</taxon>
        <taxon>Candidatus Xenohaliotis</taxon>
    </lineage>
</organism>
<feature type="region of interest" description="Disordered" evidence="1">
    <location>
        <begin position="73"/>
        <end position="101"/>
    </location>
</feature>
<evidence type="ECO:0000313" key="2">
    <source>
        <dbReference type="EMBL" id="CAK8163588.1"/>
    </source>
</evidence>
<reference evidence="2 3" key="1">
    <citation type="submission" date="2024-01" db="EMBL/GenBank/DDBJ databases">
        <authorList>
            <person name="Kunselman E."/>
        </authorList>
    </citation>
    <scope>NUCLEOTIDE SEQUENCE [LARGE SCALE GENOMIC DNA]</scope>
    <source>
        <strain evidence="2">2 abalone samples</strain>
    </source>
</reference>
<evidence type="ECO:0008006" key="4">
    <source>
        <dbReference type="Google" id="ProtNLM"/>
    </source>
</evidence>
<feature type="compositionally biased region" description="Polar residues" evidence="1">
    <location>
        <begin position="8"/>
        <end position="22"/>
    </location>
</feature>
<gene>
    <name evidence="2" type="ORF">CAXC1_80046</name>
</gene>
<comment type="caution">
    <text evidence="2">The sequence shown here is derived from an EMBL/GenBank/DDBJ whole genome shotgun (WGS) entry which is preliminary data.</text>
</comment>
<dbReference type="InterPro" id="IPR019632">
    <property type="entry name" value="DUF2497"/>
</dbReference>
<keyword evidence="3" id="KW-1185">Reference proteome</keyword>
<accession>A0ABP0EUB2</accession>
<evidence type="ECO:0000313" key="3">
    <source>
        <dbReference type="Proteomes" id="UP001314181"/>
    </source>
</evidence>
<protein>
    <recommendedName>
        <fullName evidence="4">DUF2497 domain-containing protein</fullName>
    </recommendedName>
</protein>
<proteinExistence type="predicted"/>
<dbReference type="EMBL" id="CAWVOK010000034">
    <property type="protein sequence ID" value="CAK8163588.1"/>
    <property type="molecule type" value="Genomic_DNA"/>
</dbReference>
<sequence>MADIFKSIRSTVPANNQKNSGSDILELTEPVSGIKQQSTGNHNDSNINDSSIDNIFYDDNQISHNDMVNSYQQTAGNRSSIAKNHPKSNANSSNDSSIISTNSAKETVNEIGSLLRTINNKRNKKIHKGTTIEDLVIEAIKPYLANWINDNLPDLVKNIVEKEIKKLILEGL</sequence>
<name>A0ABP0EUB2_9RICK</name>
<dbReference type="Pfam" id="PF10691">
    <property type="entry name" value="DUF2497"/>
    <property type="match status" value="1"/>
</dbReference>
<dbReference type="RefSeq" id="WP_338364940.1">
    <property type="nucleotide sequence ID" value="NZ_CAWVOK010000034.1"/>
</dbReference>